<sequence>MQNIKYKPIKDIEEDEDLQDLCPTHRNRAGHHPSAEVGEPFHIHWSMKLLCLAFFFTHLVYVSYESGAYRLLRANGNSTTFVKPYDNDTYSEYKESHGILQQQHLHQDITTLRNYDIETYTDDRYDTETYQDVSYEETTVEGNHQSQQINNSLTNLLTIKPPHDDDHHHNSSTTANILTGIVSVGNSTETSTNLPTKTTALSKSKMSSAPTSTTFAAIIANSTTNSLNYFTQKLPQAINLTTINRDESINRHASTMNITSITKAPTSPTKARVNTSSRSGFSPNNSTSSTVMHVSTQRQHPTTPSFKKKKQGTQRKFYINTSRCHMPYVNPFTPEARKLFKPSHSTGCTKDKAIVSVRYDDLNRQYLLHIDYAVAMTLVKKATKETIVDDLRCCYRQIERAGSGGSADSKFHLLSCTNFHQDFVVPTHIKGVIVDCTSKSMKNAVIQQDAFTFIQVKGASDKNNTKGPPSNITEEKNDGRKLGILLIGIDSLSRINFRRTMPETAKYLDQKGWYELRGYNKVGDNTFPNLMPLLTGYGLNRSMHDCNPKIPGGLDKCTFIWNRLKKHGFVTAYAEDTPTISTFNYLKKGFLKQPTDHYYHPIALAIEKSMKLKKKAALNYCVGRHQSGEYVYDFGVEFAKRYQNQSNFALLWTNSFSHNAFDTAATMDNRMVAYLKELESHGILETSVVLFFSDHGRRWGSLLKLPEGFLEERLPMFFISLPKWIKHEYPALVRNLEVNQGRLITPFDIHVTLLDLARLVDHTVNTTTDNDCAQAQSILEVIPEGRTCDDACIPESWCTCIPYITQSTKSDIVKKVAHLILDEMNNYLAAKNITALCSKLSLSRISSAQLRDVDVPAHIPPNIATYKIEFSTDPKTKPLTEFSATVDYDTKLKKLIVNVEDISRQSLYEKTAQCVEDKQQKKYCICKNALKH</sequence>
<dbReference type="Gene3D" id="3.40.720.10">
    <property type="entry name" value="Alkaline Phosphatase, subunit A"/>
    <property type="match status" value="1"/>
</dbReference>
<accession>A0A1I8PDX8</accession>
<dbReference type="InterPro" id="IPR004245">
    <property type="entry name" value="DUF229"/>
</dbReference>
<feature type="compositionally biased region" description="Polar residues" evidence="1">
    <location>
        <begin position="263"/>
        <end position="305"/>
    </location>
</feature>
<dbReference type="VEuPathDB" id="VectorBase:SCAU007231"/>
<evidence type="ECO:0000313" key="2">
    <source>
        <dbReference type="EnsemblMetazoa" id="SCAU007231-PA"/>
    </source>
</evidence>
<dbReference type="PANTHER" id="PTHR10974:SF9">
    <property type="entry name" value="DUF229 DOMAIN CONTAINING PROTEIN-RELATED"/>
    <property type="match status" value="1"/>
</dbReference>
<gene>
    <name evidence="2" type="primary">106095798</name>
</gene>
<dbReference type="OrthoDB" id="413313at2759"/>
<dbReference type="FunFam" id="3.40.720.10:FF:000017">
    <property type="entry name" value="Predicted protein"/>
    <property type="match status" value="1"/>
</dbReference>
<dbReference type="PANTHER" id="PTHR10974">
    <property type="entry name" value="FI08016P-RELATED"/>
    <property type="match status" value="1"/>
</dbReference>
<dbReference type="SUPFAM" id="SSF53649">
    <property type="entry name" value="Alkaline phosphatase-like"/>
    <property type="match status" value="1"/>
</dbReference>
<name>A0A1I8PDX8_STOCA</name>
<dbReference type="Proteomes" id="UP000095300">
    <property type="component" value="Unassembled WGS sequence"/>
</dbReference>
<feature type="region of interest" description="Disordered" evidence="1">
    <location>
        <begin position="263"/>
        <end position="312"/>
    </location>
</feature>
<dbReference type="InterPro" id="IPR017850">
    <property type="entry name" value="Alkaline_phosphatase_core_sf"/>
</dbReference>
<dbReference type="AlphaFoldDB" id="A0A1I8PDX8"/>
<dbReference type="Pfam" id="PF02995">
    <property type="entry name" value="DUF229"/>
    <property type="match status" value="1"/>
</dbReference>
<protein>
    <submittedName>
        <fullName evidence="2">Uncharacterized protein</fullName>
    </submittedName>
</protein>
<evidence type="ECO:0000256" key="1">
    <source>
        <dbReference type="SAM" id="MobiDB-lite"/>
    </source>
</evidence>
<evidence type="ECO:0000313" key="3">
    <source>
        <dbReference type="Proteomes" id="UP000095300"/>
    </source>
</evidence>
<reference evidence="2" key="1">
    <citation type="submission" date="2020-05" db="UniProtKB">
        <authorList>
            <consortium name="EnsemblMetazoa"/>
        </authorList>
    </citation>
    <scope>IDENTIFICATION</scope>
    <source>
        <strain evidence="2">USDA</strain>
    </source>
</reference>
<dbReference type="GO" id="GO:0005615">
    <property type="term" value="C:extracellular space"/>
    <property type="evidence" value="ECO:0007669"/>
    <property type="project" value="TreeGrafter"/>
</dbReference>
<proteinExistence type="predicted"/>
<keyword evidence="3" id="KW-1185">Reference proteome</keyword>
<organism evidence="2 3">
    <name type="scientific">Stomoxys calcitrans</name>
    <name type="common">Stable fly</name>
    <name type="synonym">Conops calcitrans</name>
    <dbReference type="NCBI Taxonomy" id="35570"/>
    <lineage>
        <taxon>Eukaryota</taxon>
        <taxon>Metazoa</taxon>
        <taxon>Ecdysozoa</taxon>
        <taxon>Arthropoda</taxon>
        <taxon>Hexapoda</taxon>
        <taxon>Insecta</taxon>
        <taxon>Pterygota</taxon>
        <taxon>Neoptera</taxon>
        <taxon>Endopterygota</taxon>
        <taxon>Diptera</taxon>
        <taxon>Brachycera</taxon>
        <taxon>Muscomorpha</taxon>
        <taxon>Muscoidea</taxon>
        <taxon>Muscidae</taxon>
        <taxon>Stomoxys</taxon>
    </lineage>
</organism>
<dbReference type="EnsemblMetazoa" id="SCAU007231-RA">
    <property type="protein sequence ID" value="SCAU007231-PA"/>
    <property type="gene ID" value="SCAU007231"/>
</dbReference>
<dbReference type="CDD" id="cd16021">
    <property type="entry name" value="ALP_like"/>
    <property type="match status" value="1"/>
</dbReference>